<evidence type="ECO:0000256" key="5">
    <source>
        <dbReference type="ARBA" id="ARBA00022985"/>
    </source>
</evidence>
<keyword evidence="7 8" id="KW-0472">Membrane</keyword>
<evidence type="ECO:0000259" key="9">
    <source>
        <dbReference type="Pfam" id="PF00535"/>
    </source>
</evidence>
<evidence type="ECO:0000256" key="2">
    <source>
        <dbReference type="ARBA" id="ARBA00022676"/>
    </source>
</evidence>
<dbReference type="GO" id="GO:0016757">
    <property type="term" value="F:glycosyltransferase activity"/>
    <property type="evidence" value="ECO:0007669"/>
    <property type="project" value="UniProtKB-KW"/>
</dbReference>
<dbReference type="PANTHER" id="PTHR48090">
    <property type="entry name" value="UNDECAPRENYL-PHOSPHATE 4-DEOXY-4-FORMAMIDO-L-ARABINOSE TRANSFERASE-RELATED"/>
    <property type="match status" value="1"/>
</dbReference>
<keyword evidence="5" id="KW-0448">Lipopolysaccharide biosynthesis</keyword>
<dbReference type="Gene3D" id="3.90.550.10">
    <property type="entry name" value="Spore Coat Polysaccharide Biosynthesis Protein SpsA, Chain A"/>
    <property type="match status" value="1"/>
</dbReference>
<gene>
    <name evidence="10" type="ORF">ENX07_06315</name>
</gene>
<dbReference type="CDD" id="cd04179">
    <property type="entry name" value="DPM_DPG-synthase_like"/>
    <property type="match status" value="1"/>
</dbReference>
<dbReference type="EMBL" id="DTMQ01000040">
    <property type="protein sequence ID" value="HGE99665.1"/>
    <property type="molecule type" value="Genomic_DNA"/>
</dbReference>
<reference evidence="10" key="1">
    <citation type="journal article" date="2020" name="mSystems">
        <title>Genome- and Community-Level Interaction Insights into Carbon Utilization and Element Cycling Functions of Hydrothermarchaeota in Hydrothermal Sediment.</title>
        <authorList>
            <person name="Zhou Z."/>
            <person name="Liu Y."/>
            <person name="Xu W."/>
            <person name="Pan J."/>
            <person name="Luo Z.H."/>
            <person name="Li M."/>
        </authorList>
    </citation>
    <scope>NUCLEOTIDE SEQUENCE [LARGE SCALE GENOMIC DNA]</scope>
    <source>
        <strain evidence="10">SpSt-906</strain>
    </source>
</reference>
<evidence type="ECO:0000256" key="6">
    <source>
        <dbReference type="ARBA" id="ARBA00022989"/>
    </source>
</evidence>
<feature type="transmembrane region" description="Helical" evidence="8">
    <location>
        <begin position="205"/>
        <end position="221"/>
    </location>
</feature>
<dbReference type="Pfam" id="PF00535">
    <property type="entry name" value="Glycos_transf_2"/>
    <property type="match status" value="1"/>
</dbReference>
<dbReference type="SUPFAM" id="SSF53448">
    <property type="entry name" value="Nucleotide-diphospho-sugar transferases"/>
    <property type="match status" value="1"/>
</dbReference>
<organism evidence="10">
    <name type="scientific">candidate division WOR-3 bacterium</name>
    <dbReference type="NCBI Taxonomy" id="2052148"/>
    <lineage>
        <taxon>Bacteria</taxon>
        <taxon>Bacteria division WOR-3</taxon>
    </lineage>
</organism>
<evidence type="ECO:0000313" key="10">
    <source>
        <dbReference type="EMBL" id="HGE99665.1"/>
    </source>
</evidence>
<evidence type="ECO:0000256" key="1">
    <source>
        <dbReference type="ARBA" id="ARBA00022475"/>
    </source>
</evidence>
<evidence type="ECO:0000256" key="8">
    <source>
        <dbReference type="SAM" id="Phobius"/>
    </source>
</evidence>
<evidence type="ECO:0000256" key="7">
    <source>
        <dbReference type="ARBA" id="ARBA00023136"/>
    </source>
</evidence>
<dbReference type="GO" id="GO:0005886">
    <property type="term" value="C:plasma membrane"/>
    <property type="evidence" value="ECO:0007669"/>
    <property type="project" value="TreeGrafter"/>
</dbReference>
<keyword evidence="2" id="KW-0328">Glycosyltransferase</keyword>
<dbReference type="AlphaFoldDB" id="A0A7C3UQ32"/>
<name>A0A7C3UQ32_UNCW3</name>
<feature type="transmembrane region" description="Helical" evidence="8">
    <location>
        <begin position="227"/>
        <end position="253"/>
    </location>
</feature>
<comment type="caution">
    <text evidence="10">The sequence shown here is derived from an EMBL/GenBank/DDBJ whole genome shotgun (WGS) entry which is preliminary data.</text>
</comment>
<proteinExistence type="predicted"/>
<dbReference type="GO" id="GO:0009103">
    <property type="term" value="P:lipopolysaccharide biosynthetic process"/>
    <property type="evidence" value="ECO:0007669"/>
    <property type="project" value="UniProtKB-KW"/>
</dbReference>
<keyword evidence="1" id="KW-1003">Cell membrane</keyword>
<keyword evidence="6 8" id="KW-1133">Transmembrane helix</keyword>
<protein>
    <submittedName>
        <fullName evidence="10">Glycosyltransferase family 2 protein</fullName>
    </submittedName>
</protein>
<keyword evidence="3 10" id="KW-0808">Transferase</keyword>
<feature type="transmembrane region" description="Helical" evidence="8">
    <location>
        <begin position="260"/>
        <end position="281"/>
    </location>
</feature>
<evidence type="ECO:0000256" key="4">
    <source>
        <dbReference type="ARBA" id="ARBA00022692"/>
    </source>
</evidence>
<dbReference type="InterPro" id="IPR029044">
    <property type="entry name" value="Nucleotide-diphossugar_trans"/>
</dbReference>
<keyword evidence="4 8" id="KW-0812">Transmembrane</keyword>
<sequence>MAIRKTVICPAYNEALNIPPLLAELRKTLDDTYEIIIVDDGSEDGTYDLAKKEAENYPNVRVFRHPRNQGKTEAIITGMRESTGEIIIIYDADLQFAAEDIKRLVAKVEEGYDMCVGRKVGRYEKKFVSLIYNFLARKLFSLPVHDINAIKAFKREVGERLRLRKDWHRYIVPLSWAEGAKITEIPVKLYPRRAGKPKYQSKKRIIIGFLDLIAVAFQLSFRKKPLLAFGTLGLLSFFLGFLLGVVSIILRILGHGFRPLLYLVILLILSGILLFGLGLLGESFSAILERLEEIERRIDRL</sequence>
<dbReference type="InterPro" id="IPR001173">
    <property type="entry name" value="Glyco_trans_2-like"/>
</dbReference>
<dbReference type="InterPro" id="IPR050256">
    <property type="entry name" value="Glycosyltransferase_2"/>
</dbReference>
<evidence type="ECO:0000256" key="3">
    <source>
        <dbReference type="ARBA" id="ARBA00022679"/>
    </source>
</evidence>
<accession>A0A7C3UQ32</accession>
<dbReference type="PANTHER" id="PTHR48090:SF3">
    <property type="entry name" value="UNDECAPRENYL-PHOSPHATE 4-DEOXY-4-FORMAMIDO-L-ARABINOSE TRANSFERASE"/>
    <property type="match status" value="1"/>
</dbReference>
<feature type="domain" description="Glycosyltransferase 2-like" evidence="9">
    <location>
        <begin position="6"/>
        <end position="126"/>
    </location>
</feature>